<dbReference type="GO" id="GO:0006508">
    <property type="term" value="P:proteolysis"/>
    <property type="evidence" value="ECO:0007669"/>
    <property type="project" value="UniProtKB-KW"/>
</dbReference>
<evidence type="ECO:0000256" key="2">
    <source>
        <dbReference type="ARBA" id="ARBA00022645"/>
    </source>
</evidence>
<keyword evidence="4" id="KW-0378">Hydrolase</keyword>
<dbReference type="PROSITE" id="PS00560">
    <property type="entry name" value="CARBOXYPEPT_SER_HIS"/>
    <property type="match status" value="1"/>
</dbReference>
<comment type="caution">
    <text evidence="7">The sequence shown here is derived from an EMBL/GenBank/DDBJ whole genome shotgun (WGS) entry which is preliminary data.</text>
</comment>
<keyword evidence="6" id="KW-0732">Signal</keyword>
<dbReference type="AlphaFoldDB" id="A0AAW1M6F0"/>
<evidence type="ECO:0000256" key="6">
    <source>
        <dbReference type="SAM" id="SignalP"/>
    </source>
</evidence>
<evidence type="ECO:0000256" key="1">
    <source>
        <dbReference type="ARBA" id="ARBA00009431"/>
    </source>
</evidence>
<dbReference type="SUPFAM" id="SSF53474">
    <property type="entry name" value="alpha/beta-Hydrolases"/>
    <property type="match status" value="1"/>
</dbReference>
<dbReference type="EMBL" id="JBDFQZ010000003">
    <property type="protein sequence ID" value="KAK9740007.1"/>
    <property type="molecule type" value="Genomic_DNA"/>
</dbReference>
<dbReference type="Proteomes" id="UP001443914">
    <property type="component" value="Unassembled WGS sequence"/>
</dbReference>
<dbReference type="GO" id="GO:0019748">
    <property type="term" value="P:secondary metabolic process"/>
    <property type="evidence" value="ECO:0007669"/>
    <property type="project" value="TreeGrafter"/>
</dbReference>
<dbReference type="Gene3D" id="3.40.50.12670">
    <property type="match status" value="1"/>
</dbReference>
<name>A0AAW1M6F0_SAPOF</name>
<dbReference type="Gene3D" id="3.40.50.1820">
    <property type="entry name" value="alpha/beta hydrolase"/>
    <property type="match status" value="1"/>
</dbReference>
<dbReference type="PRINTS" id="PR00724">
    <property type="entry name" value="CRBOXYPTASEC"/>
</dbReference>
<proteinExistence type="inferred from homology"/>
<dbReference type="GO" id="GO:0016747">
    <property type="term" value="F:acyltransferase activity, transferring groups other than amino-acyl groups"/>
    <property type="evidence" value="ECO:0007669"/>
    <property type="project" value="TreeGrafter"/>
</dbReference>
<dbReference type="GO" id="GO:0004185">
    <property type="term" value="F:serine-type carboxypeptidase activity"/>
    <property type="evidence" value="ECO:0007669"/>
    <property type="project" value="InterPro"/>
</dbReference>
<keyword evidence="2" id="KW-0121">Carboxypeptidase</keyword>
<gene>
    <name evidence="7" type="ORF">RND81_03G003900</name>
</gene>
<protein>
    <submittedName>
        <fullName evidence="7">Uncharacterized protein</fullName>
    </submittedName>
</protein>
<reference evidence="7" key="1">
    <citation type="submission" date="2024-03" db="EMBL/GenBank/DDBJ databases">
        <title>WGS assembly of Saponaria officinalis var. Norfolk2.</title>
        <authorList>
            <person name="Jenkins J."/>
            <person name="Shu S."/>
            <person name="Grimwood J."/>
            <person name="Barry K."/>
            <person name="Goodstein D."/>
            <person name="Schmutz J."/>
            <person name="Leebens-Mack J."/>
            <person name="Osbourn A."/>
        </authorList>
    </citation>
    <scope>NUCLEOTIDE SEQUENCE [LARGE SCALE GENOMIC DNA]</scope>
    <source>
        <strain evidence="7">JIC</strain>
    </source>
</reference>
<dbReference type="FunFam" id="3.40.50.12670:FF:000002">
    <property type="entry name" value="Carboxypeptidase"/>
    <property type="match status" value="1"/>
</dbReference>
<evidence type="ECO:0000313" key="7">
    <source>
        <dbReference type="EMBL" id="KAK9740007.1"/>
    </source>
</evidence>
<evidence type="ECO:0000256" key="3">
    <source>
        <dbReference type="ARBA" id="ARBA00022670"/>
    </source>
</evidence>
<dbReference type="InterPro" id="IPR033124">
    <property type="entry name" value="Ser_caboxypep_his_AS"/>
</dbReference>
<feature type="chain" id="PRO_5043732694" evidence="6">
    <location>
        <begin position="24"/>
        <end position="461"/>
    </location>
</feature>
<feature type="signal peptide" evidence="6">
    <location>
        <begin position="1"/>
        <end position="23"/>
    </location>
</feature>
<evidence type="ECO:0000256" key="5">
    <source>
        <dbReference type="ARBA" id="ARBA00023180"/>
    </source>
</evidence>
<accession>A0AAW1M6F0</accession>
<evidence type="ECO:0000313" key="8">
    <source>
        <dbReference type="Proteomes" id="UP001443914"/>
    </source>
</evidence>
<dbReference type="Pfam" id="PF00450">
    <property type="entry name" value="Peptidase_S10"/>
    <property type="match status" value="1"/>
</dbReference>
<dbReference type="FunFam" id="3.40.50.1820:FF:000072">
    <property type="entry name" value="Serine carboxypeptidase-like 19"/>
    <property type="match status" value="1"/>
</dbReference>
<dbReference type="PANTHER" id="PTHR11802:SF29">
    <property type="entry name" value="SERINE CARBOXYPEPTIDASE-LIKE 19"/>
    <property type="match status" value="1"/>
</dbReference>
<comment type="similarity">
    <text evidence="1">Belongs to the peptidase S10 family.</text>
</comment>
<dbReference type="InterPro" id="IPR001563">
    <property type="entry name" value="Peptidase_S10"/>
</dbReference>
<evidence type="ECO:0000256" key="4">
    <source>
        <dbReference type="ARBA" id="ARBA00022801"/>
    </source>
</evidence>
<keyword evidence="5" id="KW-0325">Glycoprotein</keyword>
<keyword evidence="3" id="KW-0645">Protease</keyword>
<organism evidence="7 8">
    <name type="scientific">Saponaria officinalis</name>
    <name type="common">Common soapwort</name>
    <name type="synonym">Lychnis saponaria</name>
    <dbReference type="NCBI Taxonomy" id="3572"/>
    <lineage>
        <taxon>Eukaryota</taxon>
        <taxon>Viridiplantae</taxon>
        <taxon>Streptophyta</taxon>
        <taxon>Embryophyta</taxon>
        <taxon>Tracheophyta</taxon>
        <taxon>Spermatophyta</taxon>
        <taxon>Magnoliopsida</taxon>
        <taxon>eudicotyledons</taxon>
        <taxon>Gunneridae</taxon>
        <taxon>Pentapetalae</taxon>
        <taxon>Caryophyllales</taxon>
        <taxon>Caryophyllaceae</taxon>
        <taxon>Caryophylleae</taxon>
        <taxon>Saponaria</taxon>
    </lineage>
</organism>
<dbReference type="PANTHER" id="PTHR11802">
    <property type="entry name" value="SERINE PROTEASE FAMILY S10 SERINE CARBOXYPEPTIDASE"/>
    <property type="match status" value="1"/>
</dbReference>
<keyword evidence="8" id="KW-1185">Reference proteome</keyword>
<dbReference type="InterPro" id="IPR029058">
    <property type="entry name" value="AB_hydrolase_fold"/>
</dbReference>
<sequence>MKMSIYSLFHLILLLSLIHPSLSQSNVVRTLPGYPGDLPFTLKTGYVGVGEEEEVKLFYYFIESERDVDKDPLMLWLTGGPGCSALSAFFFEIGPLAFNLTSKKTEWDTHWLQYNPYSWTKVVSIIFLDSPVGTGFSYATTPEAYYTSDTLQAAHIHDFMRKWLIKHPKFINSGLYIGGDSYTGMVVPAVVEGILQGNEIELRAKLNLKGYVLGNPISEYDKCESLRYKFANDMSFLPDELYKTAEISCDDDFKNFDAKNTKCSNYVQTMKQDISLIGESHVLEHKCLSVSLKSSKKQKYLNTKSMLANAEFCRVQHYPFIFSWADDELVKKALHTQEGSIGHWLLCNRSLAYEHDVKDTFDYHLNNSRHSLQVLIFNGDQDLIVPYMSTLEWINQLQIPVNDEWRPWFVDSQVAGYVTEFTRLPYRLIHTTIKGGGHTAPEYKPRECLTMLDRWFSLSPL</sequence>